<dbReference type="AlphaFoldDB" id="A0A9E7EDM1"/>
<dbReference type="Proteomes" id="UP001055439">
    <property type="component" value="Chromosome 1"/>
</dbReference>
<organism evidence="1 2">
    <name type="scientific">Musa troglodytarum</name>
    <name type="common">fe'i banana</name>
    <dbReference type="NCBI Taxonomy" id="320322"/>
    <lineage>
        <taxon>Eukaryota</taxon>
        <taxon>Viridiplantae</taxon>
        <taxon>Streptophyta</taxon>
        <taxon>Embryophyta</taxon>
        <taxon>Tracheophyta</taxon>
        <taxon>Spermatophyta</taxon>
        <taxon>Magnoliopsida</taxon>
        <taxon>Liliopsida</taxon>
        <taxon>Zingiberales</taxon>
        <taxon>Musaceae</taxon>
        <taxon>Musa</taxon>
    </lineage>
</organism>
<keyword evidence="2" id="KW-1185">Reference proteome</keyword>
<sequence length="64" mass="6922">MPSASPFLPAILQRRRQLGTEILSTGSVLTASSRVDSAVATELFHSGPALFSSFESQTKPMERQ</sequence>
<protein>
    <submittedName>
        <fullName evidence="1">Uncharacterized protein</fullName>
    </submittedName>
</protein>
<evidence type="ECO:0000313" key="2">
    <source>
        <dbReference type="Proteomes" id="UP001055439"/>
    </source>
</evidence>
<proteinExistence type="predicted"/>
<gene>
    <name evidence="1" type="ORF">MUK42_37421</name>
</gene>
<evidence type="ECO:0000313" key="1">
    <source>
        <dbReference type="EMBL" id="URD75309.1"/>
    </source>
</evidence>
<reference evidence="1" key="1">
    <citation type="submission" date="2022-05" db="EMBL/GenBank/DDBJ databases">
        <title>The Musa troglodytarum L. genome provides insights into the mechanism of non-climacteric behaviour and enrichment of carotenoids.</title>
        <authorList>
            <person name="Wang J."/>
        </authorList>
    </citation>
    <scope>NUCLEOTIDE SEQUENCE</scope>
    <source>
        <tissue evidence="1">Leaf</tissue>
    </source>
</reference>
<name>A0A9E7EDM1_9LILI</name>
<accession>A0A9E7EDM1</accession>
<dbReference type="EMBL" id="CP097502">
    <property type="protein sequence ID" value="URD75309.1"/>
    <property type="molecule type" value="Genomic_DNA"/>
</dbReference>